<protein>
    <recommendedName>
        <fullName evidence="3">Sulfotransferase family protein</fullName>
    </recommendedName>
</protein>
<dbReference type="Gene3D" id="3.40.50.300">
    <property type="entry name" value="P-loop containing nucleotide triphosphate hydrolases"/>
    <property type="match status" value="1"/>
</dbReference>
<name>A0A975TU02_9RHOB</name>
<sequence length="219" mass="25187">MPQPPTTLTKAKPAFASLITLRDIQALAAVSSGKADHPFLHIPKNAGVSMRRTRELRWKMVGVHRQFLRDRRYLRDLLKTMGDANKHHGIAHARLRDVKPWLAARLTPVAVIRNPRARTVSRYRFAQMAAQQGNSLDSARVMSFEAFLDTRFADGNKPFFWHRAVRGWYPQRDYVVDDDGNIAADLLRQEHWGDEARAYFDLAKPLERRNTTRTDASQD</sequence>
<evidence type="ECO:0000313" key="1">
    <source>
        <dbReference type="EMBL" id="QXL87492.1"/>
    </source>
</evidence>
<dbReference type="EMBL" id="JAIMBW010000001">
    <property type="protein sequence ID" value="MBY4894870.1"/>
    <property type="molecule type" value="Genomic_DNA"/>
</dbReference>
<accession>A0A975TU02</accession>
<proteinExistence type="predicted"/>
<dbReference type="InterPro" id="IPR027417">
    <property type="entry name" value="P-loop_NTPase"/>
</dbReference>
<dbReference type="RefSeq" id="WP_257894366.1">
    <property type="nucleotide sequence ID" value="NZ_JAIMBW010000001.1"/>
</dbReference>
<evidence type="ECO:0008006" key="3">
    <source>
        <dbReference type="Google" id="ProtNLM"/>
    </source>
</evidence>
<evidence type="ECO:0000313" key="2">
    <source>
        <dbReference type="Proteomes" id="UP000693972"/>
    </source>
</evidence>
<dbReference type="Proteomes" id="UP000693972">
    <property type="component" value="Unassembled WGS sequence"/>
</dbReference>
<gene>
    <name evidence="1" type="ORF">KUL25_19095</name>
</gene>
<dbReference type="SUPFAM" id="SSF52540">
    <property type="entry name" value="P-loop containing nucleoside triphosphate hydrolases"/>
    <property type="match status" value="1"/>
</dbReference>
<reference evidence="1 2" key="1">
    <citation type="submission" date="2021-07" db="EMBL/GenBank/DDBJ databases">
        <title>Karlodiniumbacter phycospheric gen. nov., sp. nov., a phycosphere bacterium isolated from karlodinium veneficum.</title>
        <authorList>
            <person name="Peng Y."/>
            <person name="Jiang L."/>
            <person name="Lee J."/>
        </authorList>
    </citation>
    <scope>NUCLEOTIDE SEQUENCE</scope>
    <source>
        <strain evidence="1 2">N5</strain>
    </source>
</reference>
<dbReference type="AlphaFoldDB" id="A0A975TU02"/>
<organism evidence="1">
    <name type="scientific">Gymnodinialimonas phycosphaerae</name>
    <dbReference type="NCBI Taxonomy" id="2841589"/>
    <lineage>
        <taxon>Bacteria</taxon>
        <taxon>Pseudomonadati</taxon>
        <taxon>Pseudomonadota</taxon>
        <taxon>Alphaproteobacteria</taxon>
        <taxon>Rhodobacterales</taxon>
        <taxon>Paracoccaceae</taxon>
        <taxon>Gymnodinialimonas</taxon>
    </lineage>
</organism>
<dbReference type="EMBL" id="CP078073">
    <property type="protein sequence ID" value="QXL87492.1"/>
    <property type="molecule type" value="Genomic_DNA"/>
</dbReference>
<keyword evidence="2" id="KW-1185">Reference proteome</keyword>